<dbReference type="KEGG" id="nva:G3M78_03885"/>
<reference evidence="2" key="1">
    <citation type="submission" date="2020-02" db="EMBL/GenBank/DDBJ databases">
        <title>Genomic and physiological characterization of two novel Nitrospinaceae genera.</title>
        <authorList>
            <person name="Mueller A.J."/>
            <person name="Jung M.-Y."/>
            <person name="Strachan C.R."/>
            <person name="Herbold C.W."/>
            <person name="Kirkegaard R.H."/>
            <person name="Daims H."/>
        </authorList>
    </citation>
    <scope>NUCLEOTIDE SEQUENCE [LARGE SCALE GENOMIC DNA]</scope>
</reference>
<accession>A0A7T0G2Q2</accession>
<sequence length="132" mass="14800">MNFKYGPENRYAIDVDTGASYPLDDRRVVNWLGEGNTIAAADGPTPEQVKAEARRRILAAYPEWKQANLTARAVELNKIKAENAGWTTPEQTEINAIQSIWNWVKSVRAASDTLESTLPSDFKNDTHWPANL</sequence>
<organism evidence="1 2">
    <name type="scientific">Candidatus Nitrohelix vancouverensis</name>
    <dbReference type="NCBI Taxonomy" id="2705534"/>
    <lineage>
        <taxon>Bacteria</taxon>
        <taxon>Pseudomonadati</taxon>
        <taxon>Nitrospinota/Tectimicrobiota group</taxon>
        <taxon>Nitrospinota</taxon>
        <taxon>Nitrospinia</taxon>
        <taxon>Nitrospinales</taxon>
        <taxon>Nitrospinaceae</taxon>
        <taxon>Candidatus Nitrohelix</taxon>
    </lineage>
</organism>
<name>A0A7T0G2Q2_9BACT</name>
<dbReference type="AlphaFoldDB" id="A0A7T0G2Q2"/>
<dbReference type="Proteomes" id="UP000594464">
    <property type="component" value="Chromosome"/>
</dbReference>
<proteinExistence type="predicted"/>
<gene>
    <name evidence="1" type="ORF">G3M78_03885</name>
</gene>
<protein>
    <submittedName>
        <fullName evidence="1">Uncharacterized protein</fullName>
    </submittedName>
</protein>
<dbReference type="EMBL" id="CP048620">
    <property type="protein sequence ID" value="QPJ64580.1"/>
    <property type="molecule type" value="Genomic_DNA"/>
</dbReference>
<evidence type="ECO:0000313" key="1">
    <source>
        <dbReference type="EMBL" id="QPJ64580.1"/>
    </source>
</evidence>
<evidence type="ECO:0000313" key="2">
    <source>
        <dbReference type="Proteomes" id="UP000594464"/>
    </source>
</evidence>